<evidence type="ECO:0000313" key="3">
    <source>
        <dbReference type="EMBL" id="OGG30653.1"/>
    </source>
</evidence>
<evidence type="ECO:0000259" key="2">
    <source>
        <dbReference type="Pfam" id="PF01243"/>
    </source>
</evidence>
<dbReference type="InterPro" id="IPR052019">
    <property type="entry name" value="F420H2_bilvrd_red/Heme_oxyg"/>
</dbReference>
<proteinExistence type="predicted"/>
<dbReference type="PANTHER" id="PTHR35176:SF6">
    <property type="entry name" value="HEME OXYGENASE HI_0854-RELATED"/>
    <property type="match status" value="1"/>
</dbReference>
<dbReference type="GO" id="GO:0005829">
    <property type="term" value="C:cytosol"/>
    <property type="evidence" value="ECO:0007669"/>
    <property type="project" value="TreeGrafter"/>
</dbReference>
<dbReference type="Proteomes" id="UP000176409">
    <property type="component" value="Unassembled WGS sequence"/>
</dbReference>
<dbReference type="SUPFAM" id="SSF50475">
    <property type="entry name" value="FMN-binding split barrel"/>
    <property type="match status" value="1"/>
</dbReference>
<comment type="caution">
    <text evidence="3">The sequence shown here is derived from an EMBL/GenBank/DDBJ whole genome shotgun (WGS) entry which is preliminary data.</text>
</comment>
<dbReference type="InterPro" id="IPR012349">
    <property type="entry name" value="Split_barrel_FMN-bd"/>
</dbReference>
<dbReference type="AlphaFoldDB" id="A0A1F6B1H1"/>
<evidence type="ECO:0000313" key="4">
    <source>
        <dbReference type="Proteomes" id="UP000176409"/>
    </source>
</evidence>
<dbReference type="PANTHER" id="PTHR35176">
    <property type="entry name" value="HEME OXYGENASE HI_0854-RELATED"/>
    <property type="match status" value="1"/>
</dbReference>
<name>A0A1F6B1H1_9BACT</name>
<dbReference type="Pfam" id="PF01243">
    <property type="entry name" value="PNPOx_N"/>
    <property type="match status" value="1"/>
</dbReference>
<feature type="domain" description="Pyridoxamine 5'-phosphate oxidase N-terminal" evidence="2">
    <location>
        <begin position="10"/>
        <end position="140"/>
    </location>
</feature>
<dbReference type="STRING" id="1798396.A2973_00095"/>
<gene>
    <name evidence="3" type="ORF">A2973_00095</name>
</gene>
<dbReference type="GO" id="GO:0016627">
    <property type="term" value="F:oxidoreductase activity, acting on the CH-CH group of donors"/>
    <property type="evidence" value="ECO:0007669"/>
    <property type="project" value="TreeGrafter"/>
</dbReference>
<dbReference type="Gene3D" id="2.30.110.10">
    <property type="entry name" value="Electron Transport, Fmn-binding Protein, Chain A"/>
    <property type="match status" value="1"/>
</dbReference>
<evidence type="ECO:0000256" key="1">
    <source>
        <dbReference type="ARBA" id="ARBA00023002"/>
    </source>
</evidence>
<dbReference type="GO" id="GO:0070967">
    <property type="term" value="F:coenzyme F420 binding"/>
    <property type="evidence" value="ECO:0007669"/>
    <property type="project" value="TreeGrafter"/>
</dbReference>
<protein>
    <recommendedName>
        <fullName evidence="2">Pyridoxamine 5'-phosphate oxidase N-terminal domain-containing protein</fullName>
    </recommendedName>
</protein>
<organism evidence="3 4">
    <name type="scientific">Candidatus Gottesmanbacteria bacterium RIFCSPLOWO2_01_FULL_49_10</name>
    <dbReference type="NCBI Taxonomy" id="1798396"/>
    <lineage>
        <taxon>Bacteria</taxon>
        <taxon>Candidatus Gottesmaniibacteriota</taxon>
    </lineage>
</organism>
<keyword evidence="1" id="KW-0560">Oxidoreductase</keyword>
<dbReference type="EMBL" id="MFJZ01000010">
    <property type="protein sequence ID" value="OGG30653.1"/>
    <property type="molecule type" value="Genomic_DNA"/>
</dbReference>
<dbReference type="InterPro" id="IPR011576">
    <property type="entry name" value="Pyridox_Oxase_N"/>
</dbReference>
<sequence length="167" mass="18913">MTDKNVTLAQEIIDRNIYCTVATVDADGQPWSTPLFFHYDSEYALYVTSAIDSLHVQNWQVNPRISVSIFDSNTKLKSGNAVYMEAKVAEISIEELPGALEIFYRRTHPLIVDRQPKGVSDYSGTSPRRLFRIIPQHVYVIDSRGHPVYKSLVDVRVEVDLAPRAST</sequence>
<reference evidence="3 4" key="1">
    <citation type="journal article" date="2016" name="Nat. Commun.">
        <title>Thousands of microbial genomes shed light on interconnected biogeochemical processes in an aquifer system.</title>
        <authorList>
            <person name="Anantharaman K."/>
            <person name="Brown C.T."/>
            <person name="Hug L.A."/>
            <person name="Sharon I."/>
            <person name="Castelle C.J."/>
            <person name="Probst A.J."/>
            <person name="Thomas B.C."/>
            <person name="Singh A."/>
            <person name="Wilkins M.J."/>
            <person name="Karaoz U."/>
            <person name="Brodie E.L."/>
            <person name="Williams K.H."/>
            <person name="Hubbard S.S."/>
            <person name="Banfield J.F."/>
        </authorList>
    </citation>
    <scope>NUCLEOTIDE SEQUENCE [LARGE SCALE GENOMIC DNA]</scope>
</reference>
<accession>A0A1F6B1H1</accession>